<evidence type="ECO:0000313" key="2">
    <source>
        <dbReference type="Proteomes" id="UP000198327"/>
    </source>
</evidence>
<dbReference type="RefSeq" id="WP_089244605.1">
    <property type="nucleotide sequence ID" value="NZ_FZOW01000003.1"/>
</dbReference>
<sequence length="109" mass="12667">MNQDEIIEAEVEKAEQRYRDRRSAFATNRFFRSVDPLGVGPEINMAHLRMDLAEIAELYGFDSATGEYLAVEPWLTLAQQLSTWRVPVDLFDASSWRDLDIRIDDPRFT</sequence>
<name>A0A239FS16_9NOCA</name>
<proteinExistence type="predicted"/>
<evidence type="ECO:0000313" key="1">
    <source>
        <dbReference type="EMBL" id="SNS59022.1"/>
    </source>
</evidence>
<organism evidence="1 2">
    <name type="scientific">Rhodococcoides kyotonense</name>
    <dbReference type="NCBI Taxonomy" id="398843"/>
    <lineage>
        <taxon>Bacteria</taxon>
        <taxon>Bacillati</taxon>
        <taxon>Actinomycetota</taxon>
        <taxon>Actinomycetes</taxon>
        <taxon>Mycobacteriales</taxon>
        <taxon>Nocardiaceae</taxon>
        <taxon>Rhodococcoides</taxon>
    </lineage>
</organism>
<accession>A0A239FS16</accession>
<reference evidence="2" key="1">
    <citation type="submission" date="2017-06" db="EMBL/GenBank/DDBJ databases">
        <authorList>
            <person name="Varghese N."/>
            <person name="Submissions S."/>
        </authorList>
    </citation>
    <scope>NUCLEOTIDE SEQUENCE [LARGE SCALE GENOMIC DNA]</scope>
    <source>
        <strain evidence="2">JCM 23211</strain>
    </source>
</reference>
<protein>
    <submittedName>
        <fullName evidence="1">Uncharacterized protein</fullName>
    </submittedName>
</protein>
<dbReference type="Proteomes" id="UP000198327">
    <property type="component" value="Unassembled WGS sequence"/>
</dbReference>
<dbReference type="AlphaFoldDB" id="A0A239FS16"/>
<dbReference type="OrthoDB" id="4485790at2"/>
<dbReference type="EMBL" id="FZOW01000003">
    <property type="protein sequence ID" value="SNS59022.1"/>
    <property type="molecule type" value="Genomic_DNA"/>
</dbReference>
<gene>
    <name evidence="1" type="ORF">SAMN05421642_103406</name>
</gene>
<keyword evidence="2" id="KW-1185">Reference proteome</keyword>